<evidence type="ECO:0000256" key="1">
    <source>
        <dbReference type="SAM" id="SignalP"/>
    </source>
</evidence>
<sequence length="131" mass="13741">MRMKNLTHALALAFTLALTALIGVGCSCDEDEFNGKEACQKLVDAVNGVLAGCNEPPVGEAEVCGYGTDSCSEVAYCNPKVDVEACVKRIQQQSCLDVKTAVVSLSECEDLQRNIAASCGPKSGGYEGDDD</sequence>
<proteinExistence type="predicted"/>
<reference evidence="2 3" key="1">
    <citation type="submission" date="2021-04" db="EMBL/GenBank/DDBJ databases">
        <title>Genome analysis of Polyangium sp.</title>
        <authorList>
            <person name="Li Y."/>
            <person name="Wang J."/>
        </authorList>
    </citation>
    <scope>NUCLEOTIDE SEQUENCE [LARGE SCALE GENOMIC DNA]</scope>
    <source>
        <strain evidence="2 3">SDU14</strain>
    </source>
</reference>
<feature type="signal peptide" evidence="1">
    <location>
        <begin position="1"/>
        <end position="19"/>
    </location>
</feature>
<feature type="chain" id="PRO_5040902140" description="Lipoprotein" evidence="1">
    <location>
        <begin position="20"/>
        <end position="131"/>
    </location>
</feature>
<protein>
    <recommendedName>
        <fullName evidence="4">Lipoprotein</fullName>
    </recommendedName>
</protein>
<accession>A0A9X3X2A4</accession>
<gene>
    <name evidence="2" type="ORF">KEG57_06160</name>
</gene>
<dbReference type="EMBL" id="JAGTJJ010000002">
    <property type="protein sequence ID" value="MDC3980071.1"/>
    <property type="molecule type" value="Genomic_DNA"/>
</dbReference>
<dbReference type="RefSeq" id="WP_272417102.1">
    <property type="nucleotide sequence ID" value="NZ_JAGTJJ010000002.1"/>
</dbReference>
<evidence type="ECO:0000313" key="2">
    <source>
        <dbReference type="EMBL" id="MDC3980071.1"/>
    </source>
</evidence>
<dbReference type="Proteomes" id="UP001151081">
    <property type="component" value="Unassembled WGS sequence"/>
</dbReference>
<dbReference type="PROSITE" id="PS51257">
    <property type="entry name" value="PROKAR_LIPOPROTEIN"/>
    <property type="match status" value="1"/>
</dbReference>
<dbReference type="AlphaFoldDB" id="A0A9X3X2A4"/>
<evidence type="ECO:0008006" key="4">
    <source>
        <dbReference type="Google" id="ProtNLM"/>
    </source>
</evidence>
<evidence type="ECO:0000313" key="3">
    <source>
        <dbReference type="Proteomes" id="UP001151081"/>
    </source>
</evidence>
<keyword evidence="3" id="KW-1185">Reference proteome</keyword>
<comment type="caution">
    <text evidence="2">The sequence shown here is derived from an EMBL/GenBank/DDBJ whole genome shotgun (WGS) entry which is preliminary data.</text>
</comment>
<keyword evidence="1" id="KW-0732">Signal</keyword>
<organism evidence="2 3">
    <name type="scientific">Polyangium jinanense</name>
    <dbReference type="NCBI Taxonomy" id="2829994"/>
    <lineage>
        <taxon>Bacteria</taxon>
        <taxon>Pseudomonadati</taxon>
        <taxon>Myxococcota</taxon>
        <taxon>Polyangia</taxon>
        <taxon>Polyangiales</taxon>
        <taxon>Polyangiaceae</taxon>
        <taxon>Polyangium</taxon>
    </lineage>
</organism>
<name>A0A9X3X2A4_9BACT</name>